<comment type="subunit">
    <text evidence="4 15 17">Homodimer.</text>
</comment>
<dbReference type="GO" id="GO:0052906">
    <property type="term" value="F:tRNA (guanine(37)-N1)-methyltransferase activity"/>
    <property type="evidence" value="ECO:0007669"/>
    <property type="project" value="UniProtKB-UniRule"/>
</dbReference>
<evidence type="ECO:0000256" key="12">
    <source>
        <dbReference type="ARBA" id="ARBA00029736"/>
    </source>
</evidence>
<dbReference type="InterPro" id="IPR016009">
    <property type="entry name" value="tRNA_MeTrfase_TRMD/TRM10"/>
</dbReference>
<dbReference type="PANTHER" id="PTHR46417">
    <property type="entry name" value="TRNA (GUANINE-N(1)-)-METHYLTRANSFERASE"/>
    <property type="match status" value="1"/>
</dbReference>
<keyword evidence="9 15" id="KW-0808">Transferase</keyword>
<dbReference type="RefSeq" id="WP_100269382.1">
    <property type="nucleotide sequence ID" value="NZ_CP024443.1"/>
</dbReference>
<dbReference type="Gene3D" id="3.40.1280.10">
    <property type="match status" value="1"/>
</dbReference>
<protein>
    <recommendedName>
        <fullName evidence="6 15">tRNA (guanine-N(1)-)-methyltransferase</fullName>
        <ecNumber evidence="5 15">2.1.1.228</ecNumber>
    </recommendedName>
    <alternativeName>
        <fullName evidence="12 15">M1G-methyltransferase</fullName>
    </alternativeName>
    <alternativeName>
        <fullName evidence="13 15">tRNA [GM37] methyltransferase</fullName>
    </alternativeName>
</protein>
<evidence type="ECO:0000256" key="5">
    <source>
        <dbReference type="ARBA" id="ARBA00012807"/>
    </source>
</evidence>
<dbReference type="InterPro" id="IPR023148">
    <property type="entry name" value="tRNA_m1G_MeTrfase_C_sf"/>
</dbReference>
<feature type="domain" description="tRNA methyltransferase TRMD/TRM10-type" evidence="18">
    <location>
        <begin position="1"/>
        <end position="228"/>
    </location>
</feature>
<comment type="subcellular location">
    <subcellularLocation>
        <location evidence="2 15 17">Cytoplasm</location>
    </subcellularLocation>
</comment>
<evidence type="ECO:0000256" key="2">
    <source>
        <dbReference type="ARBA" id="ARBA00004496"/>
    </source>
</evidence>
<dbReference type="NCBIfam" id="TIGR00088">
    <property type="entry name" value="trmD"/>
    <property type="match status" value="1"/>
</dbReference>
<evidence type="ECO:0000256" key="8">
    <source>
        <dbReference type="ARBA" id="ARBA00022603"/>
    </source>
</evidence>
<evidence type="ECO:0000256" key="10">
    <source>
        <dbReference type="ARBA" id="ARBA00022691"/>
    </source>
</evidence>
<evidence type="ECO:0000256" key="13">
    <source>
        <dbReference type="ARBA" id="ARBA00033392"/>
    </source>
</evidence>
<keyword evidence="11 15" id="KW-0819">tRNA processing</keyword>
<dbReference type="InterPro" id="IPR029028">
    <property type="entry name" value="Alpha/beta_knot_MTases"/>
</dbReference>
<accession>A0A2D2LSL9</accession>
<sequence>MFFAVITILPDMFASITDFGITGRALARKQAEILLINPRDFTTDNYRRIDERPFGGGPGMVMMAEPLQKAIDYAKTQANARGKTCPVVYLSPQGKTLSESGVLDFCQYDGLILLCGRYEGIDERLLSQYVDIECSIGDYVLTGGELPAMVLMDSVIRRLPNVMGDDLSAQQDSFVDGLLDCPQYTKPTEFQGIKVPDVLLSGHHANIAKWRFIQQATRTQLRRPDLWQAFVPTKQQQKWLTEAAQSAKDSHPDSST</sequence>
<evidence type="ECO:0000259" key="18">
    <source>
        <dbReference type="Pfam" id="PF01746"/>
    </source>
</evidence>
<dbReference type="STRING" id="34062.AXE82_08105"/>
<evidence type="ECO:0000256" key="7">
    <source>
        <dbReference type="ARBA" id="ARBA00022490"/>
    </source>
</evidence>
<dbReference type="EC" id="2.1.1.228" evidence="5 15"/>
<organism evidence="19 20">
    <name type="scientific">Faucicola osloensis</name>
    <name type="common">Moraxella osloensis</name>
    <dbReference type="NCBI Taxonomy" id="34062"/>
    <lineage>
        <taxon>Bacteria</taxon>
        <taxon>Pseudomonadati</taxon>
        <taxon>Pseudomonadota</taxon>
        <taxon>Gammaproteobacteria</taxon>
        <taxon>Moraxellales</taxon>
        <taxon>Moraxellaceae</taxon>
        <taxon>Faucicola</taxon>
    </lineage>
</organism>
<dbReference type="EMBL" id="CP024443">
    <property type="protein sequence ID" value="ATR78013.1"/>
    <property type="molecule type" value="Genomic_DNA"/>
</dbReference>
<dbReference type="FunFam" id="3.40.1280.10:FF:000001">
    <property type="entry name" value="tRNA (guanine-N(1)-)-methyltransferase"/>
    <property type="match status" value="1"/>
</dbReference>
<keyword evidence="10 15" id="KW-0949">S-adenosyl-L-methionine</keyword>
<evidence type="ECO:0000313" key="19">
    <source>
        <dbReference type="EMBL" id="ATR78013.1"/>
    </source>
</evidence>
<dbReference type="InterPro" id="IPR002649">
    <property type="entry name" value="tRNA_m1G_MeTrfase_TrmD"/>
</dbReference>
<feature type="binding site" evidence="15 16">
    <location>
        <position position="116"/>
    </location>
    <ligand>
        <name>S-adenosyl-L-methionine</name>
        <dbReference type="ChEBI" id="CHEBI:59789"/>
    </ligand>
</feature>
<keyword evidence="7 15" id="KW-0963">Cytoplasm</keyword>
<gene>
    <name evidence="15" type="primary">trmD</name>
    <name evidence="19" type="ORF">NP7_01195</name>
</gene>
<evidence type="ECO:0000256" key="17">
    <source>
        <dbReference type="RuleBase" id="RU003464"/>
    </source>
</evidence>
<comment type="function">
    <text evidence="1 15 17">Specifically methylates guanosine-37 in various tRNAs.</text>
</comment>
<evidence type="ECO:0000256" key="11">
    <source>
        <dbReference type="ARBA" id="ARBA00022694"/>
    </source>
</evidence>
<evidence type="ECO:0000256" key="4">
    <source>
        <dbReference type="ARBA" id="ARBA00011738"/>
    </source>
</evidence>
<dbReference type="FunFam" id="1.10.1270.20:FF:000001">
    <property type="entry name" value="tRNA (guanine-N(1)-)-methyltransferase"/>
    <property type="match status" value="1"/>
</dbReference>
<dbReference type="Pfam" id="PF01746">
    <property type="entry name" value="tRNA_m1G_MT"/>
    <property type="match status" value="1"/>
</dbReference>
<evidence type="ECO:0000256" key="1">
    <source>
        <dbReference type="ARBA" id="ARBA00002634"/>
    </source>
</evidence>
<evidence type="ECO:0000256" key="14">
    <source>
        <dbReference type="ARBA" id="ARBA00047783"/>
    </source>
</evidence>
<dbReference type="GO" id="GO:0005829">
    <property type="term" value="C:cytosol"/>
    <property type="evidence" value="ECO:0007669"/>
    <property type="project" value="TreeGrafter"/>
</dbReference>
<evidence type="ECO:0000256" key="3">
    <source>
        <dbReference type="ARBA" id="ARBA00007630"/>
    </source>
</evidence>
<dbReference type="AlphaFoldDB" id="A0A2D2LSL9"/>
<proteinExistence type="inferred from homology"/>
<evidence type="ECO:0000256" key="16">
    <source>
        <dbReference type="PIRSR" id="PIRSR000386-1"/>
    </source>
</evidence>
<dbReference type="GO" id="GO:0002939">
    <property type="term" value="P:tRNA N1-guanine methylation"/>
    <property type="evidence" value="ECO:0007669"/>
    <property type="project" value="TreeGrafter"/>
</dbReference>
<comment type="similarity">
    <text evidence="3 15 17">Belongs to the RNA methyltransferase TrmD family.</text>
</comment>
<keyword evidence="8 15" id="KW-0489">Methyltransferase</keyword>
<evidence type="ECO:0000313" key="20">
    <source>
        <dbReference type="Proteomes" id="UP000229340"/>
    </source>
</evidence>
<dbReference type="CDD" id="cd18080">
    <property type="entry name" value="TrmD-like"/>
    <property type="match status" value="1"/>
</dbReference>
<evidence type="ECO:0000256" key="6">
    <source>
        <dbReference type="ARBA" id="ARBA00014679"/>
    </source>
</evidence>
<evidence type="ECO:0000256" key="9">
    <source>
        <dbReference type="ARBA" id="ARBA00022679"/>
    </source>
</evidence>
<feature type="binding site" evidence="15 16">
    <location>
        <begin position="136"/>
        <end position="141"/>
    </location>
    <ligand>
        <name>S-adenosyl-L-methionine</name>
        <dbReference type="ChEBI" id="CHEBI:59789"/>
    </ligand>
</feature>
<comment type="catalytic activity">
    <reaction evidence="14 15 17">
        <text>guanosine(37) in tRNA + S-adenosyl-L-methionine = N(1)-methylguanosine(37) in tRNA + S-adenosyl-L-homocysteine + H(+)</text>
        <dbReference type="Rhea" id="RHEA:36899"/>
        <dbReference type="Rhea" id="RHEA-COMP:10145"/>
        <dbReference type="Rhea" id="RHEA-COMP:10147"/>
        <dbReference type="ChEBI" id="CHEBI:15378"/>
        <dbReference type="ChEBI" id="CHEBI:57856"/>
        <dbReference type="ChEBI" id="CHEBI:59789"/>
        <dbReference type="ChEBI" id="CHEBI:73542"/>
        <dbReference type="ChEBI" id="CHEBI:74269"/>
        <dbReference type="EC" id="2.1.1.228"/>
    </reaction>
</comment>
<dbReference type="PANTHER" id="PTHR46417:SF1">
    <property type="entry name" value="TRNA (GUANINE-N(1)-)-METHYLTRANSFERASE"/>
    <property type="match status" value="1"/>
</dbReference>
<evidence type="ECO:0000256" key="15">
    <source>
        <dbReference type="HAMAP-Rule" id="MF_00605"/>
    </source>
</evidence>
<dbReference type="InterPro" id="IPR029026">
    <property type="entry name" value="tRNA_m1G_MTases_N"/>
</dbReference>
<dbReference type="Proteomes" id="UP000229340">
    <property type="component" value="Chromosome"/>
</dbReference>
<dbReference type="SUPFAM" id="SSF75217">
    <property type="entry name" value="alpha/beta knot"/>
    <property type="match status" value="1"/>
</dbReference>
<dbReference type="PIRSF" id="PIRSF000386">
    <property type="entry name" value="tRNA_mtase"/>
    <property type="match status" value="1"/>
</dbReference>
<dbReference type="NCBIfam" id="NF000648">
    <property type="entry name" value="PRK00026.1"/>
    <property type="match status" value="1"/>
</dbReference>
<reference evidence="20" key="1">
    <citation type="submission" date="2017-11" db="EMBL/GenBank/DDBJ databases">
        <title>Complete genome sequence of Moraxella osloensis NP7 isolated from human skin.</title>
        <authorList>
            <person name="Lee K."/>
            <person name="Lim J.Y."/>
            <person name="Hwang I."/>
        </authorList>
    </citation>
    <scope>NUCLEOTIDE SEQUENCE [LARGE SCALE GENOMIC DNA]</scope>
    <source>
        <strain evidence="20">NP7</strain>
    </source>
</reference>
<dbReference type="Gene3D" id="1.10.1270.20">
    <property type="entry name" value="tRNA(m1g37)methyltransferase, domain 2"/>
    <property type="match status" value="1"/>
</dbReference>
<name>A0A2D2LSL9_FAUOS</name>
<dbReference type="HAMAP" id="MF_00605">
    <property type="entry name" value="TrmD"/>
    <property type="match status" value="1"/>
</dbReference>